<name>A0ABT7JQ25_9DEIO</name>
<proteinExistence type="predicted"/>
<evidence type="ECO:0000313" key="1">
    <source>
        <dbReference type="EMBL" id="MDL2345739.1"/>
    </source>
</evidence>
<dbReference type="EMBL" id="JASNGB010000277">
    <property type="protein sequence ID" value="MDL2345739.1"/>
    <property type="molecule type" value="Genomic_DNA"/>
</dbReference>
<dbReference type="RefSeq" id="WP_285525418.1">
    <property type="nucleotide sequence ID" value="NZ_JASNGB010000277.1"/>
</dbReference>
<accession>A0ABT7JQ25</accession>
<sequence length="62" mass="6292">MTLSGFVMPEELACIESGEVVDVLLRGGVALHGDVGEAVPLGDVACTLVGGELSPFAPPRRG</sequence>
<organism evidence="1 2">
    <name type="scientific">Deinococcus rhizophilus</name>
    <dbReference type="NCBI Taxonomy" id="3049544"/>
    <lineage>
        <taxon>Bacteria</taxon>
        <taxon>Thermotogati</taxon>
        <taxon>Deinococcota</taxon>
        <taxon>Deinococci</taxon>
        <taxon>Deinococcales</taxon>
        <taxon>Deinococcaceae</taxon>
        <taxon>Deinococcus</taxon>
    </lineage>
</organism>
<comment type="caution">
    <text evidence="1">The sequence shown here is derived from an EMBL/GenBank/DDBJ whole genome shotgun (WGS) entry which is preliminary data.</text>
</comment>
<dbReference type="Proteomes" id="UP001302059">
    <property type="component" value="Unassembled WGS sequence"/>
</dbReference>
<reference evidence="1 2" key="1">
    <citation type="submission" date="2023-05" db="EMBL/GenBank/DDBJ databases">
        <authorList>
            <person name="Gao F."/>
        </authorList>
    </citation>
    <scope>NUCLEOTIDE SEQUENCE [LARGE SCALE GENOMIC DNA]</scope>
    <source>
        <strain evidence="1 2">MIMF12</strain>
    </source>
</reference>
<gene>
    <name evidence="1" type="ORF">QOL99_16525</name>
</gene>
<protein>
    <submittedName>
        <fullName evidence="1">Uncharacterized protein</fullName>
    </submittedName>
</protein>
<keyword evidence="2" id="KW-1185">Reference proteome</keyword>
<evidence type="ECO:0000313" key="2">
    <source>
        <dbReference type="Proteomes" id="UP001302059"/>
    </source>
</evidence>